<protein>
    <submittedName>
        <fullName evidence="1">Uncharacterized protein</fullName>
    </submittedName>
</protein>
<reference evidence="1" key="2">
    <citation type="submission" date="2020-11" db="EMBL/GenBank/DDBJ databases">
        <authorList>
            <person name="McCartney M.A."/>
            <person name="Auch B."/>
            <person name="Kono T."/>
            <person name="Mallez S."/>
            <person name="Becker A."/>
            <person name="Gohl D.M."/>
            <person name="Silverstein K.A.T."/>
            <person name="Koren S."/>
            <person name="Bechman K.B."/>
            <person name="Herman A."/>
            <person name="Abrahante J.E."/>
            <person name="Garbe J."/>
        </authorList>
    </citation>
    <scope>NUCLEOTIDE SEQUENCE</scope>
    <source>
        <strain evidence="1">Duluth1</strain>
        <tissue evidence="1">Whole animal</tissue>
    </source>
</reference>
<dbReference type="EMBL" id="JAIWYP010000007">
    <property type="protein sequence ID" value="KAH3794934.1"/>
    <property type="molecule type" value="Genomic_DNA"/>
</dbReference>
<gene>
    <name evidence="1" type="ORF">DPMN_148475</name>
</gene>
<evidence type="ECO:0000313" key="2">
    <source>
        <dbReference type="Proteomes" id="UP000828390"/>
    </source>
</evidence>
<sequence length="62" mass="6793">MEGWRKNGIQAPSALYWIQRYNGARYIGVTVYYYSTTTTTTTATAAAAATTTTTTTTTTRSQ</sequence>
<reference evidence="1" key="1">
    <citation type="journal article" date="2019" name="bioRxiv">
        <title>The Genome of the Zebra Mussel, Dreissena polymorpha: A Resource for Invasive Species Research.</title>
        <authorList>
            <person name="McCartney M.A."/>
            <person name="Auch B."/>
            <person name="Kono T."/>
            <person name="Mallez S."/>
            <person name="Zhang Y."/>
            <person name="Obille A."/>
            <person name="Becker A."/>
            <person name="Abrahante J.E."/>
            <person name="Garbe J."/>
            <person name="Badalamenti J.P."/>
            <person name="Herman A."/>
            <person name="Mangelson H."/>
            <person name="Liachko I."/>
            <person name="Sullivan S."/>
            <person name="Sone E.D."/>
            <person name="Koren S."/>
            <person name="Silverstein K.A.T."/>
            <person name="Beckman K.B."/>
            <person name="Gohl D.M."/>
        </authorList>
    </citation>
    <scope>NUCLEOTIDE SEQUENCE</scope>
    <source>
        <strain evidence="1">Duluth1</strain>
        <tissue evidence="1">Whole animal</tissue>
    </source>
</reference>
<evidence type="ECO:0000313" key="1">
    <source>
        <dbReference type="EMBL" id="KAH3794934.1"/>
    </source>
</evidence>
<dbReference type="AlphaFoldDB" id="A0A9D4F9M8"/>
<keyword evidence="2" id="KW-1185">Reference proteome</keyword>
<name>A0A9D4F9M8_DREPO</name>
<dbReference type="Proteomes" id="UP000828390">
    <property type="component" value="Unassembled WGS sequence"/>
</dbReference>
<organism evidence="1 2">
    <name type="scientific">Dreissena polymorpha</name>
    <name type="common">Zebra mussel</name>
    <name type="synonym">Mytilus polymorpha</name>
    <dbReference type="NCBI Taxonomy" id="45954"/>
    <lineage>
        <taxon>Eukaryota</taxon>
        <taxon>Metazoa</taxon>
        <taxon>Spiralia</taxon>
        <taxon>Lophotrochozoa</taxon>
        <taxon>Mollusca</taxon>
        <taxon>Bivalvia</taxon>
        <taxon>Autobranchia</taxon>
        <taxon>Heteroconchia</taxon>
        <taxon>Euheterodonta</taxon>
        <taxon>Imparidentia</taxon>
        <taxon>Neoheterodontei</taxon>
        <taxon>Myida</taxon>
        <taxon>Dreissenoidea</taxon>
        <taxon>Dreissenidae</taxon>
        <taxon>Dreissena</taxon>
    </lineage>
</organism>
<proteinExistence type="predicted"/>
<accession>A0A9D4F9M8</accession>
<comment type="caution">
    <text evidence="1">The sequence shown here is derived from an EMBL/GenBank/DDBJ whole genome shotgun (WGS) entry which is preliminary data.</text>
</comment>